<accession>A0ABR8RX64</accession>
<evidence type="ECO:0008006" key="4">
    <source>
        <dbReference type="Google" id="ProtNLM"/>
    </source>
</evidence>
<reference evidence="2 3" key="1">
    <citation type="submission" date="2020-08" db="EMBL/GenBank/DDBJ databases">
        <title>A Genomic Blueprint of the Chicken Gut Microbiome.</title>
        <authorList>
            <person name="Gilroy R."/>
            <person name="Ravi A."/>
            <person name="Getino M."/>
            <person name="Pursley I."/>
            <person name="Horton D.L."/>
            <person name="Alikhan N.-F."/>
            <person name="Baker D."/>
            <person name="Gharbi K."/>
            <person name="Hall N."/>
            <person name="Watson M."/>
            <person name="Adriaenssens E.M."/>
            <person name="Foster-Nyarko E."/>
            <person name="Jarju S."/>
            <person name="Secka A."/>
            <person name="Antonio M."/>
            <person name="Oren A."/>
            <person name="Chaudhuri R."/>
            <person name="La Ragione R.M."/>
            <person name="Hildebrand F."/>
            <person name="Pallen M.J."/>
        </authorList>
    </citation>
    <scope>NUCLEOTIDE SEQUENCE [LARGE SCALE GENOMIC DNA]</scope>
    <source>
        <strain evidence="2 3">Sa4CUA1</strain>
    </source>
</reference>
<organism evidence="2 3">
    <name type="scientific">Oerskovia rustica</name>
    <dbReference type="NCBI Taxonomy" id="2762237"/>
    <lineage>
        <taxon>Bacteria</taxon>
        <taxon>Bacillati</taxon>
        <taxon>Actinomycetota</taxon>
        <taxon>Actinomycetes</taxon>
        <taxon>Micrococcales</taxon>
        <taxon>Cellulomonadaceae</taxon>
        <taxon>Oerskovia</taxon>
    </lineage>
</organism>
<protein>
    <recommendedName>
        <fullName evidence="4">YD repeat-containing protein</fullName>
    </recommendedName>
</protein>
<evidence type="ECO:0000256" key="1">
    <source>
        <dbReference type="SAM" id="MobiDB-lite"/>
    </source>
</evidence>
<name>A0ABR8RX64_9CELL</name>
<evidence type="ECO:0000313" key="2">
    <source>
        <dbReference type="EMBL" id="MBD7952374.1"/>
    </source>
</evidence>
<dbReference type="Proteomes" id="UP000641803">
    <property type="component" value="Unassembled WGS sequence"/>
</dbReference>
<dbReference type="RefSeq" id="WP_191798118.1">
    <property type="nucleotide sequence ID" value="NZ_JACSQQ010000050.1"/>
</dbReference>
<comment type="caution">
    <text evidence="2">The sequence shown here is derived from an EMBL/GenBank/DDBJ whole genome shotgun (WGS) entry which is preliminary data.</text>
</comment>
<dbReference type="EMBL" id="JACSQQ010000050">
    <property type="protein sequence ID" value="MBD7952374.1"/>
    <property type="molecule type" value="Genomic_DNA"/>
</dbReference>
<sequence>MNNGIPEELLGTSARIERAIAAKQAQRPRVDHNGYPIDGDQPVYQYDNRGRLISVNGLPAVPN</sequence>
<evidence type="ECO:0000313" key="3">
    <source>
        <dbReference type="Proteomes" id="UP000641803"/>
    </source>
</evidence>
<feature type="region of interest" description="Disordered" evidence="1">
    <location>
        <begin position="22"/>
        <end position="43"/>
    </location>
</feature>
<keyword evidence="3" id="KW-1185">Reference proteome</keyword>
<gene>
    <name evidence="2" type="ORF">H9652_18395</name>
</gene>
<proteinExistence type="predicted"/>